<dbReference type="EMBL" id="BASZ01000001">
    <property type="protein sequence ID" value="GAD47453.1"/>
    <property type="molecule type" value="Genomic_DNA"/>
</dbReference>
<dbReference type="NCBIfam" id="TIGR00254">
    <property type="entry name" value="GGDEF"/>
    <property type="match status" value="1"/>
</dbReference>
<feature type="transmembrane region" description="Helical" evidence="1">
    <location>
        <begin position="82"/>
        <end position="103"/>
    </location>
</feature>
<dbReference type="PANTHER" id="PTHR44757:SF2">
    <property type="entry name" value="BIOFILM ARCHITECTURE MAINTENANCE PROTEIN MBAA"/>
    <property type="match status" value="1"/>
</dbReference>
<reference evidence="4 5" key="1">
    <citation type="submission" date="2013-09" db="EMBL/GenBank/DDBJ databases">
        <title>Whole genome shotgun sequence of Novosphingobium tardaugens NBRC 16725.</title>
        <authorList>
            <person name="Isaki S."/>
            <person name="Hosoyama A."/>
            <person name="Tsuchikane K."/>
            <person name="Katsumata H."/>
            <person name="Ando Y."/>
            <person name="Yamazaki S."/>
            <person name="Fujita N."/>
        </authorList>
    </citation>
    <scope>NUCLEOTIDE SEQUENCE [LARGE SCALE GENOMIC DNA]</scope>
    <source>
        <strain evidence="4 5">NBRC 16725</strain>
    </source>
</reference>
<dbReference type="InterPro" id="IPR001633">
    <property type="entry name" value="EAL_dom"/>
</dbReference>
<dbReference type="Pfam" id="PF00563">
    <property type="entry name" value="EAL"/>
    <property type="match status" value="1"/>
</dbReference>
<evidence type="ECO:0000259" key="3">
    <source>
        <dbReference type="PROSITE" id="PS50887"/>
    </source>
</evidence>
<dbReference type="Pfam" id="PF00990">
    <property type="entry name" value="GGDEF"/>
    <property type="match status" value="1"/>
</dbReference>
<proteinExistence type="predicted"/>
<accession>U2ZY48</accession>
<dbReference type="SUPFAM" id="SSF55785">
    <property type="entry name" value="PYP-like sensor domain (PAS domain)"/>
    <property type="match status" value="1"/>
</dbReference>
<organism evidence="4 5">
    <name type="scientific">Caenibius tardaugens NBRC 16725</name>
    <dbReference type="NCBI Taxonomy" id="1219035"/>
    <lineage>
        <taxon>Bacteria</taxon>
        <taxon>Pseudomonadati</taxon>
        <taxon>Pseudomonadota</taxon>
        <taxon>Alphaproteobacteria</taxon>
        <taxon>Sphingomonadales</taxon>
        <taxon>Erythrobacteraceae</taxon>
        <taxon>Caenibius</taxon>
    </lineage>
</organism>
<comment type="caution">
    <text evidence="4">The sequence shown here is derived from an EMBL/GenBank/DDBJ whole genome shotgun (WGS) entry which is preliminary data.</text>
</comment>
<dbReference type="CDD" id="cd01948">
    <property type="entry name" value="EAL"/>
    <property type="match status" value="1"/>
</dbReference>
<dbReference type="InterPro" id="IPR043128">
    <property type="entry name" value="Rev_trsase/Diguanyl_cyclase"/>
</dbReference>
<dbReference type="PROSITE" id="PS50883">
    <property type="entry name" value="EAL"/>
    <property type="match status" value="1"/>
</dbReference>
<evidence type="ECO:0000259" key="2">
    <source>
        <dbReference type="PROSITE" id="PS50883"/>
    </source>
</evidence>
<keyword evidence="5" id="KW-1185">Reference proteome</keyword>
<gene>
    <name evidence="4" type="ORF">NT2_01_02210</name>
</gene>
<dbReference type="GO" id="GO:0003824">
    <property type="term" value="F:catalytic activity"/>
    <property type="evidence" value="ECO:0007669"/>
    <property type="project" value="UniProtKB-ARBA"/>
</dbReference>
<feature type="transmembrane region" description="Helical" evidence="1">
    <location>
        <begin position="135"/>
        <end position="153"/>
    </location>
</feature>
<dbReference type="Gene3D" id="3.20.20.450">
    <property type="entry name" value="EAL domain"/>
    <property type="match status" value="1"/>
</dbReference>
<sequence length="757" mass="82868">MGTRVAVPASLSMQLTGGLFGAFPLFLGGILNTIAVAAVAAWRHPSAAFLVWLGFEILLGIFRIGTLVYGRREIKRDGKPPVLLSAILSCCWAVSLGYGAFLSLGSGDWTLSIIVCLSVAAMVSGMCLRNFGTPRLAATMVVLALVPCAIAGLLSPEPIIVMIGLQLPIFMATILSASFSLHKLLVSRAVALSDLERSESLNDTMLRFSPDYTFILDEQLCILFFNRPYNVTTEYGDRRGEQWLNLLPPEDRNSAMKVMENCKAGRADKLITYYVDTQGQRRWLDVVINRIPDGSNRIIVVARDITDQKASEEKALWMARHDALTGLPNRDLLQDRLDAVLETADDNRMVALLILDVDNFKLINDTLGHDAGDRVLCTFADRLRAAVSEDDMVARTGGDEFAFLLAAECEASIHEAAARIFTQLRKPIEYDGRLLECGASIGASVIPRDGKTRSEILKSADIALYAAKAAGRARLKIFEPAMMDEVEGHQKMLATARRALQGDAIVPHYQPIVSLHNEQIIGFEALLRWRDGDGQMHTPDRMLAAFEDPAVGTQLSECMLERVLEDVRQWHTSGLPFGHVAINAAASDFRTGHFVQSLLDQLERKQIPPSCIHVEVTESVIMGRGASYVENALQELSRRGIRISLDDFGTGYASLSHLNHFPVDQIKIDRSFIRQIGSHNDSATICAAVINLGHSLGLGVIAEGIETAEQEARLLGMRCAMGQGYLYSDAIAAAAVPDAIRRRSFAGAMHSAHSWIG</sequence>
<feature type="transmembrane region" description="Helical" evidence="1">
    <location>
        <begin position="48"/>
        <end position="70"/>
    </location>
</feature>
<keyword evidence="1" id="KW-1133">Transmembrane helix</keyword>
<keyword evidence="1" id="KW-0812">Transmembrane</keyword>
<feature type="transmembrane region" description="Helical" evidence="1">
    <location>
        <begin position="20"/>
        <end position="42"/>
    </location>
</feature>
<dbReference type="eggNOG" id="COG5001">
    <property type="taxonomic scope" value="Bacteria"/>
</dbReference>
<feature type="domain" description="EAL" evidence="2">
    <location>
        <begin position="489"/>
        <end position="744"/>
    </location>
</feature>
<dbReference type="InterPro" id="IPR013656">
    <property type="entry name" value="PAS_4"/>
</dbReference>
<feature type="domain" description="GGDEF" evidence="3">
    <location>
        <begin position="348"/>
        <end position="480"/>
    </location>
</feature>
<dbReference type="Pfam" id="PF08448">
    <property type="entry name" value="PAS_4"/>
    <property type="match status" value="1"/>
</dbReference>
<dbReference type="CDD" id="cd00130">
    <property type="entry name" value="PAS"/>
    <property type="match status" value="1"/>
</dbReference>
<dbReference type="SMART" id="SM00267">
    <property type="entry name" value="GGDEF"/>
    <property type="match status" value="1"/>
</dbReference>
<dbReference type="Proteomes" id="UP000016568">
    <property type="component" value="Unassembled WGS sequence"/>
</dbReference>
<name>U2ZY48_9SPHN</name>
<dbReference type="CDD" id="cd01949">
    <property type="entry name" value="GGDEF"/>
    <property type="match status" value="1"/>
</dbReference>
<dbReference type="InterPro" id="IPR000014">
    <property type="entry name" value="PAS"/>
</dbReference>
<evidence type="ECO:0000256" key="1">
    <source>
        <dbReference type="SAM" id="Phobius"/>
    </source>
</evidence>
<keyword evidence="1" id="KW-0472">Membrane</keyword>
<protein>
    <submittedName>
        <fullName evidence="4">Putative signaling protein</fullName>
    </submittedName>
</protein>
<evidence type="ECO:0000313" key="4">
    <source>
        <dbReference type="EMBL" id="GAD47453.1"/>
    </source>
</evidence>
<dbReference type="InterPro" id="IPR052155">
    <property type="entry name" value="Biofilm_reg_signaling"/>
</dbReference>
<dbReference type="Gene3D" id="3.30.70.270">
    <property type="match status" value="1"/>
</dbReference>
<dbReference type="InterPro" id="IPR029787">
    <property type="entry name" value="Nucleotide_cyclase"/>
</dbReference>
<dbReference type="SUPFAM" id="SSF141868">
    <property type="entry name" value="EAL domain-like"/>
    <property type="match status" value="1"/>
</dbReference>
<dbReference type="FunFam" id="3.30.70.270:FF:000001">
    <property type="entry name" value="Diguanylate cyclase domain protein"/>
    <property type="match status" value="1"/>
</dbReference>
<feature type="transmembrane region" description="Helical" evidence="1">
    <location>
        <begin position="109"/>
        <end position="128"/>
    </location>
</feature>
<dbReference type="SUPFAM" id="SSF55073">
    <property type="entry name" value="Nucleotide cyclase"/>
    <property type="match status" value="1"/>
</dbReference>
<dbReference type="InterPro" id="IPR000160">
    <property type="entry name" value="GGDEF_dom"/>
</dbReference>
<dbReference type="RefSeq" id="WP_021688360.1">
    <property type="nucleotide sequence ID" value="NZ_BASZ01000001.1"/>
</dbReference>
<dbReference type="AlphaFoldDB" id="U2ZY48"/>
<evidence type="ECO:0000313" key="5">
    <source>
        <dbReference type="Proteomes" id="UP000016568"/>
    </source>
</evidence>
<dbReference type="NCBIfam" id="TIGR00229">
    <property type="entry name" value="sensory_box"/>
    <property type="match status" value="1"/>
</dbReference>
<dbReference type="PANTHER" id="PTHR44757">
    <property type="entry name" value="DIGUANYLATE CYCLASE DGCP"/>
    <property type="match status" value="1"/>
</dbReference>
<dbReference type="InterPro" id="IPR035919">
    <property type="entry name" value="EAL_sf"/>
</dbReference>
<dbReference type="Gene3D" id="3.30.450.20">
    <property type="entry name" value="PAS domain"/>
    <property type="match status" value="1"/>
</dbReference>
<dbReference type="PROSITE" id="PS50887">
    <property type="entry name" value="GGDEF"/>
    <property type="match status" value="1"/>
</dbReference>
<dbReference type="SMART" id="SM00052">
    <property type="entry name" value="EAL"/>
    <property type="match status" value="1"/>
</dbReference>
<dbReference type="InterPro" id="IPR035965">
    <property type="entry name" value="PAS-like_dom_sf"/>
</dbReference>